<proteinExistence type="predicted"/>
<evidence type="ECO:0000313" key="1">
    <source>
        <dbReference type="EMBL" id="SVB48186.1"/>
    </source>
</evidence>
<accession>A0A382EBK5</accession>
<dbReference type="EMBL" id="UINC01043736">
    <property type="protein sequence ID" value="SVB48186.1"/>
    <property type="molecule type" value="Genomic_DNA"/>
</dbReference>
<dbReference type="InterPro" id="IPR012668">
    <property type="entry name" value="CHP02466"/>
</dbReference>
<dbReference type="CDD" id="cd02208">
    <property type="entry name" value="cupin_RmlC-like"/>
    <property type="match status" value="1"/>
</dbReference>
<evidence type="ECO:0008006" key="2">
    <source>
        <dbReference type="Google" id="ProtNLM"/>
    </source>
</evidence>
<name>A0A382EBK5_9ZZZZ</name>
<sequence>MIRHTDAIKEYYPDIAPESRCQIIESIYKKKNHITFSHKIKGRWENQYLDLEFVPAVKDIFHFACKAASDIGDQSVVVPYKALGFPIDEFWFNISKPGESTGWHDHKESAALSAVYYLKVPSGSGQIQFRKKNKEGWYEWTVKSQTGKMILFNSNVEHAVERNNSSDDRISLAFNLYTLPLKLDMDSTGYSSNKFFF</sequence>
<organism evidence="1">
    <name type="scientific">marine metagenome</name>
    <dbReference type="NCBI Taxonomy" id="408172"/>
    <lineage>
        <taxon>unclassified sequences</taxon>
        <taxon>metagenomes</taxon>
        <taxon>ecological metagenomes</taxon>
    </lineage>
</organism>
<reference evidence="1" key="1">
    <citation type="submission" date="2018-05" db="EMBL/GenBank/DDBJ databases">
        <authorList>
            <person name="Lanie J.A."/>
            <person name="Ng W.-L."/>
            <person name="Kazmierczak K.M."/>
            <person name="Andrzejewski T.M."/>
            <person name="Davidsen T.M."/>
            <person name="Wayne K.J."/>
            <person name="Tettelin H."/>
            <person name="Glass J.I."/>
            <person name="Rusch D."/>
            <person name="Podicherti R."/>
            <person name="Tsui H.-C.T."/>
            <person name="Winkler M.E."/>
        </authorList>
    </citation>
    <scope>NUCLEOTIDE SEQUENCE</scope>
</reference>
<dbReference type="Gene3D" id="2.60.120.620">
    <property type="entry name" value="q2cbj1_9rhob like domain"/>
    <property type="match status" value="1"/>
</dbReference>
<gene>
    <name evidence="1" type="ORF">METZ01_LOCUS201040</name>
</gene>
<dbReference type="AlphaFoldDB" id="A0A382EBK5"/>
<dbReference type="Pfam" id="PF13759">
    <property type="entry name" value="2OG-FeII_Oxy_5"/>
    <property type="match status" value="1"/>
</dbReference>
<protein>
    <recommendedName>
        <fullName evidence="2">Fe2OG dioxygenase domain-containing protein</fullName>
    </recommendedName>
</protein>